<reference evidence="2" key="1">
    <citation type="submission" date="2021-08" db="EMBL/GenBank/DDBJ databases">
        <title>Comparative analyses of Brucepasteria parasyntrophica and Teretinema zuelzerae.</title>
        <authorList>
            <person name="Song Y."/>
            <person name="Brune A."/>
        </authorList>
    </citation>
    <scope>NUCLEOTIDE SEQUENCE</scope>
    <source>
        <strain evidence="2">DSM 1903</strain>
    </source>
</reference>
<dbReference type="CDD" id="cd09910">
    <property type="entry name" value="NGN-insert_like"/>
    <property type="match status" value="1"/>
</dbReference>
<proteinExistence type="predicted"/>
<dbReference type="RefSeq" id="WP_230757147.1">
    <property type="nucleotide sequence ID" value="NZ_JAINWA010000003.1"/>
</dbReference>
<organism evidence="2 3">
    <name type="scientific">Teretinema zuelzerae</name>
    <dbReference type="NCBI Taxonomy" id="156"/>
    <lineage>
        <taxon>Bacteria</taxon>
        <taxon>Pseudomonadati</taxon>
        <taxon>Spirochaetota</taxon>
        <taxon>Spirochaetia</taxon>
        <taxon>Spirochaetales</taxon>
        <taxon>Treponemataceae</taxon>
        <taxon>Teretinema</taxon>
    </lineage>
</organism>
<accession>A0AAE3EJ19</accession>
<keyword evidence="1" id="KW-0812">Transmembrane</keyword>
<keyword evidence="1" id="KW-1133">Transmembrane helix</keyword>
<keyword evidence="1" id="KW-0472">Membrane</keyword>
<name>A0AAE3EJ19_9SPIR</name>
<feature type="transmembrane region" description="Helical" evidence="1">
    <location>
        <begin position="12"/>
        <end position="34"/>
    </location>
</feature>
<sequence>MPKLKSLLSGIRAWDAVILAAVLAAAIASGIYVYGGAAARLRVVIESPEGSWIYSLDETVEVDIPGTLGNTRIHIENGEVHFEDSPCPNKTCIAAPALKRKGDWNACLPNEVIVRIEGTEKNSGVDIISR</sequence>
<evidence type="ECO:0000313" key="3">
    <source>
        <dbReference type="Proteomes" id="UP001198163"/>
    </source>
</evidence>
<dbReference type="Proteomes" id="UP001198163">
    <property type="component" value="Unassembled WGS sequence"/>
</dbReference>
<dbReference type="SUPFAM" id="SSF82004">
    <property type="entry name" value="N-utilization substance G protein NusG, insert domain"/>
    <property type="match status" value="1"/>
</dbReference>
<dbReference type="Gene3D" id="2.60.320.10">
    <property type="entry name" value="N-utilization substance G protein NusG, insert domain"/>
    <property type="match status" value="1"/>
</dbReference>
<evidence type="ECO:0000256" key="1">
    <source>
        <dbReference type="SAM" id="Phobius"/>
    </source>
</evidence>
<dbReference type="InterPro" id="IPR038690">
    <property type="entry name" value="NusG_2_sf"/>
</dbReference>
<comment type="caution">
    <text evidence="2">The sequence shown here is derived from an EMBL/GenBank/DDBJ whole genome shotgun (WGS) entry which is preliminary data.</text>
</comment>
<dbReference type="EMBL" id="JAINWA010000003">
    <property type="protein sequence ID" value="MCD1655629.1"/>
    <property type="molecule type" value="Genomic_DNA"/>
</dbReference>
<gene>
    <name evidence="2" type="ORF">K7J14_13095</name>
</gene>
<dbReference type="Pfam" id="PF07009">
    <property type="entry name" value="NusG_II"/>
    <property type="match status" value="1"/>
</dbReference>
<evidence type="ECO:0000313" key="2">
    <source>
        <dbReference type="EMBL" id="MCD1655629.1"/>
    </source>
</evidence>
<dbReference type="AlphaFoldDB" id="A0AAE3EJ19"/>
<keyword evidence="3" id="KW-1185">Reference proteome</keyword>
<protein>
    <submittedName>
        <fullName evidence="2">NusG domain II-containing protein</fullName>
    </submittedName>
</protein>